<dbReference type="InterPro" id="IPR000792">
    <property type="entry name" value="Tscrpt_reg_LuxR_C"/>
</dbReference>
<dbReference type="PANTHER" id="PTHR43214">
    <property type="entry name" value="TWO-COMPONENT RESPONSE REGULATOR"/>
    <property type="match status" value="1"/>
</dbReference>
<name>A0ABT9P6W4_9ACTN</name>
<dbReference type="PRINTS" id="PR00038">
    <property type="entry name" value="HTHLUXR"/>
</dbReference>
<dbReference type="SMART" id="SM00421">
    <property type="entry name" value="HTH_LUXR"/>
    <property type="match status" value="1"/>
</dbReference>
<keyword evidence="7" id="KW-1185">Reference proteome</keyword>
<dbReference type="InterPro" id="IPR039420">
    <property type="entry name" value="WalR-like"/>
</dbReference>
<feature type="modified residue" description="4-aspartylphosphate" evidence="3">
    <location>
        <position position="53"/>
    </location>
</feature>
<dbReference type="CDD" id="cd17535">
    <property type="entry name" value="REC_NarL-like"/>
    <property type="match status" value="1"/>
</dbReference>
<evidence type="ECO:0000256" key="3">
    <source>
        <dbReference type="PROSITE-ProRule" id="PRU00169"/>
    </source>
</evidence>
<sequence>MNGILIVDDHRLLRETMREILQLEGLPVVGDTGDGTSAVALARQTQPSVVLLDVEMPGHFPVETVRRLRHVAPRSRVIVLTMHDDQQLIRQMLQAGVAAYLHKSVSRANLVGAIRSAAHENEPQVTVTISRPVAVGVSDADGGDSGPLSQRELEVLTLVGQALSNRQIASRLSITEGTVKRHMRNVFRKLGASSRLDAVNRGIAADLIPAARSGRTWRPAAAFS</sequence>
<gene>
    <name evidence="6" type="ORF">J2S57_004175</name>
</gene>
<dbReference type="InterPro" id="IPR058245">
    <property type="entry name" value="NreC/VraR/RcsB-like_REC"/>
</dbReference>
<dbReference type="PROSITE" id="PS50043">
    <property type="entry name" value="HTH_LUXR_2"/>
    <property type="match status" value="1"/>
</dbReference>
<evidence type="ECO:0000313" key="6">
    <source>
        <dbReference type="EMBL" id="MDP9828426.1"/>
    </source>
</evidence>
<dbReference type="Pfam" id="PF00072">
    <property type="entry name" value="Response_reg"/>
    <property type="match status" value="1"/>
</dbReference>
<dbReference type="RefSeq" id="WP_307245595.1">
    <property type="nucleotide sequence ID" value="NZ_JAUSQZ010000001.1"/>
</dbReference>
<dbReference type="SUPFAM" id="SSF46894">
    <property type="entry name" value="C-terminal effector domain of the bipartite response regulators"/>
    <property type="match status" value="1"/>
</dbReference>
<proteinExistence type="predicted"/>
<keyword evidence="1 3" id="KW-0597">Phosphoprotein</keyword>
<protein>
    <submittedName>
        <fullName evidence="6">DNA-binding NarL/FixJ family response regulator</fullName>
    </submittedName>
</protein>
<feature type="domain" description="Response regulatory" evidence="5">
    <location>
        <begin position="3"/>
        <end position="118"/>
    </location>
</feature>
<dbReference type="Gene3D" id="3.40.50.2300">
    <property type="match status" value="1"/>
</dbReference>
<comment type="caution">
    <text evidence="6">The sequence shown here is derived from an EMBL/GenBank/DDBJ whole genome shotgun (WGS) entry which is preliminary data.</text>
</comment>
<evidence type="ECO:0000313" key="7">
    <source>
        <dbReference type="Proteomes" id="UP001235712"/>
    </source>
</evidence>
<evidence type="ECO:0000259" key="4">
    <source>
        <dbReference type="PROSITE" id="PS50043"/>
    </source>
</evidence>
<dbReference type="InterPro" id="IPR001789">
    <property type="entry name" value="Sig_transdc_resp-reg_receiver"/>
</dbReference>
<accession>A0ABT9P6W4</accession>
<dbReference type="CDD" id="cd06170">
    <property type="entry name" value="LuxR_C_like"/>
    <property type="match status" value="1"/>
</dbReference>
<dbReference type="Pfam" id="PF00196">
    <property type="entry name" value="GerE"/>
    <property type="match status" value="1"/>
</dbReference>
<evidence type="ECO:0000259" key="5">
    <source>
        <dbReference type="PROSITE" id="PS50110"/>
    </source>
</evidence>
<dbReference type="SUPFAM" id="SSF52172">
    <property type="entry name" value="CheY-like"/>
    <property type="match status" value="1"/>
</dbReference>
<dbReference type="GO" id="GO:0003677">
    <property type="term" value="F:DNA binding"/>
    <property type="evidence" value="ECO:0007669"/>
    <property type="project" value="UniProtKB-KW"/>
</dbReference>
<evidence type="ECO:0000256" key="2">
    <source>
        <dbReference type="ARBA" id="ARBA00023125"/>
    </source>
</evidence>
<dbReference type="Proteomes" id="UP001235712">
    <property type="component" value="Unassembled WGS sequence"/>
</dbReference>
<dbReference type="SMART" id="SM00448">
    <property type="entry name" value="REC"/>
    <property type="match status" value="1"/>
</dbReference>
<reference evidence="6 7" key="1">
    <citation type="submission" date="2023-07" db="EMBL/GenBank/DDBJ databases">
        <title>Sequencing the genomes of 1000 actinobacteria strains.</title>
        <authorList>
            <person name="Klenk H.-P."/>
        </authorList>
    </citation>
    <scope>NUCLEOTIDE SEQUENCE [LARGE SCALE GENOMIC DNA]</scope>
    <source>
        <strain evidence="6 7">DSM 44388</strain>
    </source>
</reference>
<organism evidence="6 7">
    <name type="scientific">Kineosporia succinea</name>
    <dbReference type="NCBI Taxonomy" id="84632"/>
    <lineage>
        <taxon>Bacteria</taxon>
        <taxon>Bacillati</taxon>
        <taxon>Actinomycetota</taxon>
        <taxon>Actinomycetes</taxon>
        <taxon>Kineosporiales</taxon>
        <taxon>Kineosporiaceae</taxon>
        <taxon>Kineosporia</taxon>
    </lineage>
</organism>
<dbReference type="Gene3D" id="1.10.10.10">
    <property type="entry name" value="Winged helix-like DNA-binding domain superfamily/Winged helix DNA-binding domain"/>
    <property type="match status" value="1"/>
</dbReference>
<feature type="domain" description="HTH luxR-type" evidence="4">
    <location>
        <begin position="141"/>
        <end position="206"/>
    </location>
</feature>
<keyword evidence="2 6" id="KW-0238">DNA-binding</keyword>
<evidence type="ECO:0000256" key="1">
    <source>
        <dbReference type="ARBA" id="ARBA00022553"/>
    </source>
</evidence>
<dbReference type="InterPro" id="IPR036388">
    <property type="entry name" value="WH-like_DNA-bd_sf"/>
</dbReference>
<dbReference type="InterPro" id="IPR016032">
    <property type="entry name" value="Sig_transdc_resp-reg_C-effctor"/>
</dbReference>
<dbReference type="EMBL" id="JAUSQZ010000001">
    <property type="protein sequence ID" value="MDP9828426.1"/>
    <property type="molecule type" value="Genomic_DNA"/>
</dbReference>
<dbReference type="InterPro" id="IPR011006">
    <property type="entry name" value="CheY-like_superfamily"/>
</dbReference>
<dbReference type="PROSITE" id="PS50110">
    <property type="entry name" value="RESPONSE_REGULATORY"/>
    <property type="match status" value="1"/>
</dbReference>